<dbReference type="InterPro" id="IPR024719">
    <property type="entry name" value="HpaB/PvcC/4-BUDH_C"/>
</dbReference>
<dbReference type="SUPFAM" id="SSF47203">
    <property type="entry name" value="Acyl-CoA dehydrogenase C-terminal domain-like"/>
    <property type="match status" value="1"/>
</dbReference>
<dbReference type="Pfam" id="PF03241">
    <property type="entry name" value="HpaB"/>
    <property type="match status" value="1"/>
</dbReference>
<evidence type="ECO:0000313" key="9">
    <source>
        <dbReference type="EMBL" id="SEJ53437.1"/>
    </source>
</evidence>
<reference evidence="10" key="1">
    <citation type="submission" date="2016-10" db="EMBL/GenBank/DDBJ databases">
        <authorList>
            <person name="Varghese N."/>
            <person name="Submissions S."/>
        </authorList>
    </citation>
    <scope>NUCLEOTIDE SEQUENCE [LARGE SCALE GENOMIC DNA]</scope>
    <source>
        <strain evidence="10">CGMCC 1.10218</strain>
    </source>
</reference>
<evidence type="ECO:0000259" key="7">
    <source>
        <dbReference type="Pfam" id="PF03241"/>
    </source>
</evidence>
<feature type="binding site" evidence="5">
    <location>
        <begin position="185"/>
        <end position="188"/>
    </location>
    <ligand>
        <name>FAD</name>
        <dbReference type="ChEBI" id="CHEBI:57692"/>
    </ligand>
</feature>
<evidence type="ECO:0000256" key="5">
    <source>
        <dbReference type="PIRSR" id="PIRSR000331-2"/>
    </source>
</evidence>
<dbReference type="PANTHER" id="PTHR36117:SF3">
    <property type="entry name" value="4-HYDROXYPHENYLACETATE 3-MONOOXYGENASE-RELATED"/>
    <property type="match status" value="1"/>
</dbReference>
<feature type="binding site" evidence="4">
    <location>
        <position position="179"/>
    </location>
    <ligand>
        <name>substrate</name>
    </ligand>
</feature>
<feature type="domain" description="HpaB/PvcC/4-BUDH N-terminal" evidence="8">
    <location>
        <begin position="31"/>
        <end position="303"/>
    </location>
</feature>
<dbReference type="GO" id="GO:0050660">
    <property type="term" value="F:flavin adenine dinucleotide binding"/>
    <property type="evidence" value="ECO:0007669"/>
    <property type="project" value="InterPro"/>
</dbReference>
<dbReference type="EMBL" id="FNZA01000010">
    <property type="protein sequence ID" value="SEJ53437.1"/>
    <property type="molecule type" value="Genomic_DNA"/>
</dbReference>
<name>A0A1H6ZPE4_9DEIO</name>
<dbReference type="GO" id="GO:0010124">
    <property type="term" value="P:phenylacetate catabolic process"/>
    <property type="evidence" value="ECO:0007669"/>
    <property type="project" value="InterPro"/>
</dbReference>
<evidence type="ECO:0000256" key="2">
    <source>
        <dbReference type="ARBA" id="ARBA00022827"/>
    </source>
</evidence>
<dbReference type="AlphaFoldDB" id="A0A1H6ZPE4"/>
<feature type="binding site" evidence="4">
    <location>
        <begin position="234"/>
        <end position="235"/>
    </location>
    <ligand>
        <name>substrate</name>
    </ligand>
</feature>
<organism evidence="9 10">
    <name type="scientific">Deinococcus reticulitermitis</name>
    <dbReference type="NCBI Taxonomy" id="856736"/>
    <lineage>
        <taxon>Bacteria</taxon>
        <taxon>Thermotogati</taxon>
        <taxon>Deinococcota</taxon>
        <taxon>Deinococci</taxon>
        <taxon>Deinococcales</taxon>
        <taxon>Deinococcaceae</taxon>
        <taxon>Deinococcus</taxon>
    </lineage>
</organism>
<protein>
    <submittedName>
        <fullName evidence="9">4-hydroxyphenylacetate 3-monooxygenase</fullName>
    </submittedName>
</protein>
<dbReference type="InterPro" id="IPR009100">
    <property type="entry name" value="AcylCoA_DH/oxidase_NM_dom_sf"/>
</dbReference>
<dbReference type="OrthoDB" id="9785230at2"/>
<dbReference type="PIRSF" id="PIRSF000331">
    <property type="entry name" value="HpaA_HpaB"/>
    <property type="match status" value="1"/>
</dbReference>
<feature type="binding site" evidence="5">
    <location>
        <position position="222"/>
    </location>
    <ligand>
        <name>FAD</name>
        <dbReference type="ChEBI" id="CHEBI:57692"/>
    </ligand>
</feature>
<evidence type="ECO:0000256" key="6">
    <source>
        <dbReference type="SAM" id="MobiDB-lite"/>
    </source>
</evidence>
<feature type="binding site" evidence="4">
    <location>
        <begin position="127"/>
        <end position="131"/>
    </location>
    <ligand>
        <name>substrate</name>
    </ligand>
</feature>
<evidence type="ECO:0000256" key="3">
    <source>
        <dbReference type="ARBA" id="ARBA00023002"/>
    </source>
</evidence>
<dbReference type="Gene3D" id="1.10.3140.10">
    <property type="entry name" value="4-hydroxybutyryl-coa dehydratase, domain 1"/>
    <property type="match status" value="1"/>
</dbReference>
<dbReference type="Gene3D" id="1.20.140.10">
    <property type="entry name" value="Butyryl-CoA Dehydrogenase, subunit A, domain 3"/>
    <property type="match status" value="1"/>
</dbReference>
<dbReference type="InterPro" id="IPR036250">
    <property type="entry name" value="AcylCo_DH-like_C"/>
</dbReference>
<dbReference type="Gene3D" id="2.40.110.10">
    <property type="entry name" value="Butyryl-CoA Dehydrogenase, subunit A, domain 2"/>
    <property type="match status" value="1"/>
</dbReference>
<dbReference type="STRING" id="856736.SAMN04488058_11023"/>
<evidence type="ECO:0000259" key="8">
    <source>
        <dbReference type="Pfam" id="PF11794"/>
    </source>
</evidence>
<gene>
    <name evidence="9" type="ORF">SAMN04488058_11023</name>
</gene>
<dbReference type="GO" id="GO:0016627">
    <property type="term" value="F:oxidoreductase activity, acting on the CH-CH group of donors"/>
    <property type="evidence" value="ECO:0007669"/>
    <property type="project" value="InterPro"/>
</dbReference>
<feature type="domain" description="HpaB/PvcC/4-BUDH C-terminal" evidence="7">
    <location>
        <begin position="310"/>
        <end position="508"/>
    </location>
</feature>
<sequence>MTTQPVPQTPASPSPGIPPMSAVSGQPGAVTGAQFLDRLRQNPPTLYIDGKRVEDPTTHPSTRNMCRSLAGLYDLQHDPQWRDLLTYEEGGVRYATSFMVPRTKENLHKIGEAHRVRANYGLGFLGRAPDYMNTNVMAAGMGADYFAQGQPEGDHGVDFAANMRRYAEFVRNNDLCLTHALTNPQVNRAKLASEMPDPYIALGVVRETEEGIVVRGARMMATLPIADEILIFPSTVLKENADKSRYAMGFALPCNAPGLSFQCREPIDVGRDPEDHPLSSRFDEQDAFVIFDDVLVPWERVFLLYDVELANKAYAGTDAVLHMAYQVVNLKIAKTEAFLGTAQSIVDAIGSGGFQHVQAKIAEIIVMLEIMKAFEVAAREGATLNKYGVMTPARPPLDAARNYYPANHQRLPELLQLLGASGIIMMPSKADREGPLGPQIEKFLQAGNASAEDRLRLFRLAWDMSMSSFGGRQALYEKYFFGDPVRMHSALYEIYDRSEPVARIQAFLKRD</sequence>
<dbReference type="SUPFAM" id="SSF56645">
    <property type="entry name" value="Acyl-CoA dehydrogenase NM domain-like"/>
    <property type="match status" value="1"/>
</dbReference>
<keyword evidence="2 5" id="KW-0274">FAD</keyword>
<evidence type="ECO:0000313" key="10">
    <source>
        <dbReference type="Proteomes" id="UP000199223"/>
    </source>
</evidence>
<keyword evidence="10" id="KW-1185">Reference proteome</keyword>
<feature type="region of interest" description="Disordered" evidence="6">
    <location>
        <begin position="1"/>
        <end position="28"/>
    </location>
</feature>
<evidence type="ECO:0000256" key="4">
    <source>
        <dbReference type="PIRSR" id="PIRSR000331-1"/>
    </source>
</evidence>
<feature type="compositionally biased region" description="Pro residues" evidence="6">
    <location>
        <begin position="7"/>
        <end position="18"/>
    </location>
</feature>
<feature type="binding site" evidence="5">
    <location>
        <begin position="179"/>
        <end position="181"/>
    </location>
    <ligand>
        <name>FAD</name>
        <dbReference type="ChEBI" id="CHEBI:57692"/>
    </ligand>
</feature>
<feature type="binding site" evidence="5">
    <location>
        <begin position="483"/>
        <end position="486"/>
    </location>
    <ligand>
        <name>FAD</name>
        <dbReference type="ChEBI" id="CHEBI:57692"/>
    </ligand>
</feature>
<keyword evidence="1" id="KW-0285">Flavoprotein</keyword>
<dbReference type="InterPro" id="IPR012687">
    <property type="entry name" value="HpaB_Deino-type"/>
</dbReference>
<keyword evidence="9" id="KW-0503">Monooxygenase</keyword>
<evidence type="ECO:0000256" key="1">
    <source>
        <dbReference type="ARBA" id="ARBA00022630"/>
    </source>
</evidence>
<dbReference type="GO" id="GO:0016712">
    <property type="term" value="F:oxidoreductase activity, acting on paired donors, with incorporation or reduction of molecular oxygen, reduced flavin or flavoprotein as one donor, and incorporation of one atom of oxygen"/>
    <property type="evidence" value="ECO:0007669"/>
    <property type="project" value="InterPro"/>
</dbReference>
<accession>A0A1H6ZPE4</accession>
<dbReference type="Pfam" id="PF11794">
    <property type="entry name" value="HpaB_N"/>
    <property type="match status" value="1"/>
</dbReference>
<dbReference type="InterPro" id="IPR004925">
    <property type="entry name" value="HpaB/PvcC/4-BUDH"/>
</dbReference>
<keyword evidence="3" id="KW-0560">Oxidoreductase</keyword>
<dbReference type="InterPro" id="IPR046373">
    <property type="entry name" value="Acyl-CoA_Oxase/DH_mid-dom_sf"/>
</dbReference>
<dbReference type="NCBIfam" id="TIGR02309">
    <property type="entry name" value="HpaB-1"/>
    <property type="match status" value="1"/>
</dbReference>
<dbReference type="PANTHER" id="PTHR36117">
    <property type="entry name" value="4-HYDROXYPHENYLACETATE 3-MONOOXYGENASE-RELATED"/>
    <property type="match status" value="1"/>
</dbReference>
<proteinExistence type="predicted"/>
<dbReference type="InterPro" id="IPR024674">
    <property type="entry name" value="HpaB/PvcC/4-BUDH_N"/>
</dbReference>
<dbReference type="Proteomes" id="UP000199223">
    <property type="component" value="Unassembled WGS sequence"/>
</dbReference>